<dbReference type="AlphaFoldDB" id="A0A382EJ19"/>
<sequence>MVTSAACTVMLDWEPEGLPCSEEWLCTDGYSCRVNECVTLASVDKNDTCTDTNQCIGGHICSPEPPRICTTSCESFMTGDDCVEEYCMPVADPAIGGICIPGDGCVQGGCEPIDTCVELNDSTSVCLADCEITWEGTSATEYLDNCGSTTGDPYFCQAVGGRDKEQMVCLASNTQAQNDGSNCNNGSQPCKNGSGCVGNFCRQYCNLALNVSTSDGSNLGCGDGKICCALTGMWSGLEDGDVGYCHSSCD</sequence>
<gene>
    <name evidence="1" type="ORF">METZ01_LOCUS203582</name>
</gene>
<proteinExistence type="predicted"/>
<protein>
    <submittedName>
        <fullName evidence="1">Uncharacterized protein</fullName>
    </submittedName>
</protein>
<organism evidence="1">
    <name type="scientific">marine metagenome</name>
    <dbReference type="NCBI Taxonomy" id="408172"/>
    <lineage>
        <taxon>unclassified sequences</taxon>
        <taxon>metagenomes</taxon>
        <taxon>ecological metagenomes</taxon>
    </lineage>
</organism>
<reference evidence="1" key="1">
    <citation type="submission" date="2018-05" db="EMBL/GenBank/DDBJ databases">
        <authorList>
            <person name="Lanie J.A."/>
            <person name="Ng W.-L."/>
            <person name="Kazmierczak K.M."/>
            <person name="Andrzejewski T.M."/>
            <person name="Davidsen T.M."/>
            <person name="Wayne K.J."/>
            <person name="Tettelin H."/>
            <person name="Glass J.I."/>
            <person name="Rusch D."/>
            <person name="Podicherti R."/>
            <person name="Tsui H.-C.T."/>
            <person name="Winkler M.E."/>
        </authorList>
    </citation>
    <scope>NUCLEOTIDE SEQUENCE</scope>
</reference>
<dbReference type="EMBL" id="UINC01044799">
    <property type="protein sequence ID" value="SVB50728.1"/>
    <property type="molecule type" value="Genomic_DNA"/>
</dbReference>
<name>A0A382EJ19_9ZZZZ</name>
<evidence type="ECO:0000313" key="1">
    <source>
        <dbReference type="EMBL" id="SVB50728.1"/>
    </source>
</evidence>
<accession>A0A382EJ19</accession>